<sequence>MKTIYQSIVTEVGSQVELFLQEKMIILFNDSAPDDLRDISVVHKRCSLEEDIKIGDELVIDNQSFKVTFVGNKVNETMRDLGHSTITFDGSSKSEMPGMICVEEKEIPTITSSSQLMFRQLS</sequence>
<evidence type="ECO:0000313" key="3">
    <source>
        <dbReference type="Proteomes" id="UP000182762"/>
    </source>
</evidence>
<dbReference type="RefSeq" id="WP_061802805.1">
    <property type="nucleotide sequence ID" value="NZ_FOXX01000003.1"/>
</dbReference>
<name>A0A1I5YNC1_9BACI</name>
<gene>
    <name evidence="2" type="ORF">SAMN02745910_01432</name>
</gene>
<dbReference type="Gene3D" id="2.40.33.40">
    <property type="entry name" value="Phosphotransferase system, glucitol/sorbitol-specific IIA component"/>
    <property type="match status" value="1"/>
</dbReference>
<dbReference type="InterPro" id="IPR036665">
    <property type="entry name" value="PTS_IIA_glucitol/sorbitol_sf"/>
</dbReference>
<dbReference type="EMBL" id="FOXX01000003">
    <property type="protein sequence ID" value="SFQ45535.1"/>
    <property type="molecule type" value="Genomic_DNA"/>
</dbReference>
<evidence type="ECO:0000313" key="2">
    <source>
        <dbReference type="EMBL" id="SFQ45535.1"/>
    </source>
</evidence>
<dbReference type="InterPro" id="IPR004716">
    <property type="entry name" value="PTS_IIA_glucitol/sorbitol-sp"/>
</dbReference>
<reference evidence="2 3" key="1">
    <citation type="submission" date="2016-10" db="EMBL/GenBank/DDBJ databases">
        <authorList>
            <person name="Varghese N."/>
            <person name="Submissions S."/>
        </authorList>
    </citation>
    <scope>NUCLEOTIDE SEQUENCE [LARGE SCALE GENOMIC DNA]</scope>
    <source>
        <strain evidence="2 3">DSM 13796</strain>
    </source>
</reference>
<accession>A0A1I5YNC1</accession>
<protein>
    <submittedName>
        <fullName evidence="2">PTS system, glucitol/sorbitol-specific IIA component</fullName>
    </submittedName>
</protein>
<feature type="modified residue" description="Phosphohistidine; by HPr" evidence="1">
    <location>
        <position position="43"/>
    </location>
</feature>
<dbReference type="Pfam" id="PF03829">
    <property type="entry name" value="PTSIIA_gutA"/>
    <property type="match status" value="1"/>
</dbReference>
<dbReference type="PANTHER" id="PTHR40398:SF1">
    <property type="entry name" value="PTS SYSTEM GLUCITOL_SORBITOL-SPECIFIC EIIA COMPONENT"/>
    <property type="match status" value="1"/>
</dbReference>
<evidence type="ECO:0000256" key="1">
    <source>
        <dbReference type="PROSITE-ProRule" id="PRU00420"/>
    </source>
</evidence>
<proteinExistence type="predicted"/>
<keyword evidence="3" id="KW-1185">Reference proteome</keyword>
<dbReference type="Proteomes" id="UP000182762">
    <property type="component" value="Unassembled WGS sequence"/>
</dbReference>
<dbReference type="GeneID" id="93710151"/>
<organism evidence="2 3">
    <name type="scientific">Priestia endophytica DSM 13796</name>
    <dbReference type="NCBI Taxonomy" id="1121089"/>
    <lineage>
        <taxon>Bacteria</taxon>
        <taxon>Bacillati</taxon>
        <taxon>Bacillota</taxon>
        <taxon>Bacilli</taxon>
        <taxon>Bacillales</taxon>
        <taxon>Bacillaceae</taxon>
        <taxon>Priestia</taxon>
    </lineage>
</organism>
<dbReference type="PROSITE" id="PS51097">
    <property type="entry name" value="PTS_EIIA_TYPE_5"/>
    <property type="match status" value="1"/>
</dbReference>
<dbReference type="PANTHER" id="PTHR40398">
    <property type="entry name" value="PTS SYSTEM GLUCITOL/SORBITOL-SPECIFIC EIIA COMPONENT"/>
    <property type="match status" value="1"/>
</dbReference>
<comment type="caution">
    <text evidence="2">The sequence shown here is derived from an EMBL/GenBank/DDBJ whole genome shotgun (WGS) entry which is preliminary data.</text>
</comment>
<dbReference type="SUPFAM" id="SSF141530">
    <property type="entry name" value="PTSIIA/GutA-like"/>
    <property type="match status" value="1"/>
</dbReference>